<dbReference type="Pfam" id="PF13522">
    <property type="entry name" value="GATase_6"/>
    <property type="match status" value="1"/>
</dbReference>
<evidence type="ECO:0000259" key="12">
    <source>
        <dbReference type="PROSITE" id="PS51278"/>
    </source>
</evidence>
<evidence type="ECO:0000259" key="13">
    <source>
        <dbReference type="PROSITE" id="PS51464"/>
    </source>
</evidence>
<feature type="domain" description="SIS" evidence="13">
    <location>
        <begin position="967"/>
        <end position="1110"/>
    </location>
</feature>
<dbReference type="GO" id="GO:0006048">
    <property type="term" value="P:UDP-N-acetylglucosamine biosynthetic process"/>
    <property type="evidence" value="ECO:0007669"/>
    <property type="project" value="UniProtKB-UniPathway"/>
</dbReference>
<feature type="compositionally biased region" description="Basic and acidic residues" evidence="11">
    <location>
        <begin position="388"/>
        <end position="402"/>
    </location>
</feature>
<dbReference type="AlphaFoldDB" id="A0A099NZ52"/>
<dbReference type="VEuPathDB" id="FungiDB:C5L36_0E02390"/>
<dbReference type="SUPFAM" id="SSF56235">
    <property type="entry name" value="N-terminal nucleophile aminohydrolases (Ntn hydrolases)"/>
    <property type="match status" value="1"/>
</dbReference>
<dbReference type="InterPro" id="IPR047084">
    <property type="entry name" value="GFAT_N"/>
</dbReference>
<dbReference type="Pfam" id="PF01380">
    <property type="entry name" value="SIS"/>
    <property type="match status" value="2"/>
</dbReference>
<feature type="compositionally biased region" description="Basic and acidic residues" evidence="11">
    <location>
        <begin position="89"/>
        <end position="102"/>
    </location>
</feature>
<evidence type="ECO:0000256" key="2">
    <source>
        <dbReference type="ARBA" id="ARBA00003267"/>
    </source>
</evidence>
<feature type="domain" description="Glutamine amidotransferase type-2" evidence="12">
    <location>
        <begin position="432"/>
        <end position="724"/>
    </location>
</feature>
<comment type="catalytic activity">
    <reaction evidence="1">
        <text>D-fructose 6-phosphate + L-glutamine = D-glucosamine 6-phosphate + L-glutamate</text>
        <dbReference type="Rhea" id="RHEA:13237"/>
        <dbReference type="ChEBI" id="CHEBI:29985"/>
        <dbReference type="ChEBI" id="CHEBI:58359"/>
        <dbReference type="ChEBI" id="CHEBI:58725"/>
        <dbReference type="ChEBI" id="CHEBI:61527"/>
        <dbReference type="EC" id="2.6.1.16"/>
    </reaction>
</comment>
<dbReference type="PANTHER" id="PTHR10937:SF0">
    <property type="entry name" value="GLUTAMINE--FRUCTOSE-6-PHOSPHATE TRANSAMINASE (ISOMERIZING)"/>
    <property type="match status" value="1"/>
</dbReference>
<dbReference type="Pfam" id="PF15459">
    <property type="entry name" value="RRP14"/>
    <property type="match status" value="1"/>
</dbReference>
<dbReference type="NCBIfam" id="NF001484">
    <property type="entry name" value="PRK00331.1"/>
    <property type="match status" value="1"/>
</dbReference>
<proteinExistence type="predicted"/>
<evidence type="ECO:0000256" key="7">
    <source>
        <dbReference type="ARBA" id="ARBA00022737"/>
    </source>
</evidence>
<dbReference type="Gene3D" id="3.60.20.10">
    <property type="entry name" value="Glutamine Phosphoribosylpyrophosphate, subunit 1, domain 1"/>
    <property type="match status" value="1"/>
</dbReference>
<comment type="caution">
    <text evidence="14">The sequence shown here is derived from an EMBL/GenBank/DDBJ whole genome shotgun (WGS) entry which is preliminary data.</text>
</comment>
<dbReference type="VEuPathDB" id="FungiDB:C5L36_0E02380"/>
<sequence>MGNSLEERLQEHSNAFDGLLSLIPAKYYYDEETSNQWQQKRKSKEERQENKRQKLNPENNKNVTAKDVLTEAEKTAKPVVLPGEKFKKHQEMMKRQKEVHEADSDDDVVAPGSEELENSSDEEENADKGDGDEAIIQDSVTIVFDDNGEESVNGEFKKAQIQEKQKKQKGKPELSQEEREARERKHKELKAKLQAKIQSMREKRKAPGTKVAGAATSRQQILEERRRKAELKKDLKKKGIEEDDDESSSDDDDEEEEESDANQEKPGSNVMFGNIEFMDGERVSSDLTSTRKIGKKKGPANKDIKGHLKILEREKEKVKDMDADARKKLEDKQKWQKALASVQGVKVKDDERLLKKALKRKEAVKRKSEREWKDRIQIVADEKKMKADRREENLRIRKENRGKDRKHQVKQLPSYKRNRGSKKLAGSGAKRAGFEGGIRSKGKGSTGGKSPVDGLTKLEYRGYDSAGIGIDGENDWTEDSPIREIQLFKQVGKVSNLKEEIDSHHPDVSEVFYNHVGIAHTRWATHGGVTQNNCHPHSSDKLTQFAVVHNGIITNYRELKQFLKNEGETFSTDTDTEIIAKLFKYYYDKDPELEFYQLCKEVLYQLQGSYGLMVKSVHYPNEIIATRKGSPLLIGVKTEQKLKVDFVDVEFINDPTDEQSEGTTLLPNKSRYGSSLRKSESRAILPDHNMPIEFFVSSDASSVIEHTKKVLFLEDDDIAHINNGELHIHRARQSEGMSTTRPVHTLEMQLAEIMRGGYDHFMLKEISEQPDSTFNTMRGRLDFKNKNIILGGIKPYLSSIRRSRRFQMIACGTSYHSCLAVRALFEELIGVPVSVDLASDFLDRQPPVFRDDTCIFVSQSGETADSMQVLKYCRAAGCLTVGVVNSVGSSISRETDCGVHINAGPEISVASTKAYSSQFIALVMIALQISNNVIDNKERHVEIINGLEEIPSLIAKVLDKKDEIKEISLKHLHGKDSMLVCGRGYQYASALEGALKIKEISYIHAEGIQAGELKHGTLALIDENMPVVAFATQDSFSPKVNSAVQQITARNGRPIIVMTEGDKMIDRSKTAACIEVPKTVDCLQGLVNIIPLQLMSYYLSIAAGHNPDRPRNLAKSVTVE</sequence>
<dbReference type="GO" id="GO:0097367">
    <property type="term" value="F:carbohydrate derivative binding"/>
    <property type="evidence" value="ECO:0007669"/>
    <property type="project" value="InterPro"/>
</dbReference>
<dbReference type="eggNOG" id="KOG1268">
    <property type="taxonomic scope" value="Eukaryota"/>
</dbReference>
<dbReference type="FunFam" id="3.60.20.10:FF:000052">
    <property type="entry name" value="Glutamine--fructose-6-phosphate aminotransferase [isomerizing] 2"/>
    <property type="match status" value="1"/>
</dbReference>
<feature type="region of interest" description="Disordered" evidence="11">
    <location>
        <begin position="32"/>
        <end position="306"/>
    </location>
</feature>
<dbReference type="InterPro" id="IPR001347">
    <property type="entry name" value="SIS_dom"/>
</dbReference>
<feature type="domain" description="SIS" evidence="13">
    <location>
        <begin position="796"/>
        <end position="937"/>
    </location>
</feature>
<feature type="region of interest" description="Disordered" evidence="11">
    <location>
        <begin position="388"/>
        <end position="450"/>
    </location>
</feature>
<evidence type="ECO:0000256" key="11">
    <source>
        <dbReference type="SAM" id="MobiDB-lite"/>
    </source>
</evidence>
<keyword evidence="8" id="KW-0315">Glutamine amidotransferase</keyword>
<feature type="compositionally biased region" description="Acidic residues" evidence="11">
    <location>
        <begin position="103"/>
        <end position="125"/>
    </location>
</feature>
<dbReference type="InterPro" id="IPR046348">
    <property type="entry name" value="SIS_dom_sf"/>
</dbReference>
<keyword evidence="7" id="KW-0677">Repeat</keyword>
<dbReference type="PANTHER" id="PTHR10937">
    <property type="entry name" value="GLUCOSAMINE--FRUCTOSE-6-PHOSPHATE AMINOTRANSFERASE, ISOMERIZING"/>
    <property type="match status" value="1"/>
</dbReference>
<dbReference type="HOGENOM" id="CLU_280464_0_0_1"/>
<keyword evidence="5" id="KW-0032">Aminotransferase</keyword>
<feature type="compositionally biased region" description="Basic and acidic residues" evidence="11">
    <location>
        <begin position="43"/>
        <end position="52"/>
    </location>
</feature>
<comment type="function">
    <text evidence="2">Involved in amino sugar synthesis (formation of chitin, supplies the amino sugars of asparagine-linked oligosaccharides of glycoproteins).</text>
</comment>
<evidence type="ECO:0000256" key="9">
    <source>
        <dbReference type="ARBA" id="ARBA00029805"/>
    </source>
</evidence>
<dbReference type="CDD" id="cd05009">
    <property type="entry name" value="SIS_GlmS_GlmD_2"/>
    <property type="match status" value="1"/>
</dbReference>
<comment type="pathway">
    <text evidence="3">Nucleotide-sugar biosynthesis; UDP-N-acetyl-alpha-D-glucosamine biosynthesis; alpha-D-glucosamine 6-phosphate from D-fructose 6-phosphate: step 1/1.</text>
</comment>
<dbReference type="EC" id="2.6.1.16" evidence="4"/>
<dbReference type="eggNOG" id="KOG2885">
    <property type="taxonomic scope" value="Eukaryota"/>
</dbReference>
<keyword evidence="6" id="KW-0808">Transferase</keyword>
<feature type="compositionally biased region" description="Basic and acidic residues" evidence="11">
    <location>
        <begin position="155"/>
        <end position="183"/>
    </location>
</feature>
<reference evidence="15" key="1">
    <citation type="journal article" date="2014" name="Microb. Cell Fact.">
        <title>Exploiting Issatchenkia orientalis SD108 for succinic acid production.</title>
        <authorList>
            <person name="Xiao H."/>
            <person name="Shao Z."/>
            <person name="Jiang Y."/>
            <person name="Dole S."/>
            <person name="Zhao H."/>
        </authorList>
    </citation>
    <scope>NUCLEOTIDE SEQUENCE [LARGE SCALE GENOMIC DNA]</scope>
    <source>
        <strain evidence="15">SD108</strain>
    </source>
</reference>
<dbReference type="InterPro" id="IPR035490">
    <property type="entry name" value="GlmS/FrlB_SIS"/>
</dbReference>
<feature type="compositionally biased region" description="Basic and acidic residues" evidence="11">
    <location>
        <begin position="221"/>
        <end position="240"/>
    </location>
</feature>
<dbReference type="InterPro" id="IPR017932">
    <property type="entry name" value="GATase_2_dom"/>
</dbReference>
<evidence type="ECO:0000256" key="6">
    <source>
        <dbReference type="ARBA" id="ARBA00022679"/>
    </source>
</evidence>
<dbReference type="Pfam" id="PF04935">
    <property type="entry name" value="SURF6"/>
    <property type="match status" value="1"/>
</dbReference>
<dbReference type="GO" id="GO:0004360">
    <property type="term" value="F:glutamine-fructose-6-phosphate transaminase (isomerizing) activity"/>
    <property type="evidence" value="ECO:0007669"/>
    <property type="project" value="UniProtKB-EC"/>
</dbReference>
<evidence type="ECO:0000256" key="3">
    <source>
        <dbReference type="ARBA" id="ARBA00004775"/>
    </source>
</evidence>
<gene>
    <name evidence="14" type="ORF">JL09_g3668</name>
</gene>
<evidence type="ECO:0000256" key="8">
    <source>
        <dbReference type="ARBA" id="ARBA00022962"/>
    </source>
</evidence>
<evidence type="ECO:0000256" key="1">
    <source>
        <dbReference type="ARBA" id="ARBA00001031"/>
    </source>
</evidence>
<evidence type="ECO:0000313" key="15">
    <source>
        <dbReference type="Proteomes" id="UP000029867"/>
    </source>
</evidence>
<evidence type="ECO:0000313" key="14">
    <source>
        <dbReference type="EMBL" id="KGK37202.1"/>
    </source>
</evidence>
<evidence type="ECO:0000256" key="5">
    <source>
        <dbReference type="ARBA" id="ARBA00022576"/>
    </source>
</evidence>
<dbReference type="InterPro" id="IPR035466">
    <property type="entry name" value="GlmS/AgaS_SIS"/>
</dbReference>
<feature type="compositionally biased region" description="Acidic residues" evidence="11">
    <location>
        <begin position="241"/>
        <end position="261"/>
    </location>
</feature>
<dbReference type="CDD" id="cd00714">
    <property type="entry name" value="GFAT"/>
    <property type="match status" value="1"/>
</dbReference>
<name>A0A099NZ52_PICKU</name>
<dbReference type="InterPro" id="IPR029190">
    <property type="entry name" value="Rrp14/SURF6_C"/>
</dbReference>
<dbReference type="PROSITE" id="PS51278">
    <property type="entry name" value="GATASE_TYPE_2"/>
    <property type="match status" value="1"/>
</dbReference>
<dbReference type="GO" id="GO:0006487">
    <property type="term" value="P:protein N-linked glycosylation"/>
    <property type="evidence" value="ECO:0007669"/>
    <property type="project" value="TreeGrafter"/>
</dbReference>
<evidence type="ECO:0000256" key="4">
    <source>
        <dbReference type="ARBA" id="ARBA00012916"/>
    </source>
</evidence>
<dbReference type="Proteomes" id="UP000029867">
    <property type="component" value="Unassembled WGS sequence"/>
</dbReference>
<dbReference type="GO" id="GO:0006031">
    <property type="term" value="P:chitin biosynthetic process"/>
    <property type="evidence" value="ECO:0007669"/>
    <property type="project" value="UniProtKB-ARBA"/>
</dbReference>
<organism evidence="14 15">
    <name type="scientific">Pichia kudriavzevii</name>
    <name type="common">Yeast</name>
    <name type="synonym">Issatchenkia orientalis</name>
    <dbReference type="NCBI Taxonomy" id="4909"/>
    <lineage>
        <taxon>Eukaryota</taxon>
        <taxon>Fungi</taxon>
        <taxon>Dikarya</taxon>
        <taxon>Ascomycota</taxon>
        <taxon>Saccharomycotina</taxon>
        <taxon>Pichiomycetes</taxon>
        <taxon>Pichiales</taxon>
        <taxon>Pichiaceae</taxon>
        <taxon>Pichia</taxon>
    </lineage>
</organism>
<dbReference type="GO" id="GO:0006002">
    <property type="term" value="P:fructose 6-phosphate metabolic process"/>
    <property type="evidence" value="ECO:0007669"/>
    <property type="project" value="TreeGrafter"/>
</dbReference>
<dbReference type="UniPathway" id="UPA00113">
    <property type="reaction ID" value="UER00528"/>
</dbReference>
<evidence type="ECO:0000256" key="10">
    <source>
        <dbReference type="ARBA" id="ARBA00033302"/>
    </source>
</evidence>
<dbReference type="CDD" id="cd05008">
    <property type="entry name" value="SIS_GlmS_GlmD_1"/>
    <property type="match status" value="1"/>
</dbReference>
<dbReference type="FunFam" id="3.40.50.10490:FF:000001">
    <property type="entry name" value="Glutamine--fructose-6-phosphate aminotransferase [isomerizing]"/>
    <property type="match status" value="1"/>
</dbReference>
<dbReference type="InterPro" id="IPR029188">
    <property type="entry name" value="Rrp14_N"/>
</dbReference>
<dbReference type="PROSITE" id="PS51464">
    <property type="entry name" value="SIS"/>
    <property type="match status" value="2"/>
</dbReference>
<dbReference type="InterPro" id="IPR029055">
    <property type="entry name" value="Ntn_hydrolases_N"/>
</dbReference>
<dbReference type="SUPFAM" id="SSF53697">
    <property type="entry name" value="SIS domain"/>
    <property type="match status" value="1"/>
</dbReference>
<dbReference type="EMBL" id="JQFK01000042">
    <property type="protein sequence ID" value="KGK37202.1"/>
    <property type="molecule type" value="Genomic_DNA"/>
</dbReference>
<protein>
    <recommendedName>
        <fullName evidence="4">glutamine--fructose-6-phosphate transaminase (isomerizing)</fullName>
        <ecNumber evidence="4">2.6.1.16</ecNumber>
    </recommendedName>
    <alternativeName>
        <fullName evidence="10">D-fructose-6-phosphate amidotransferase</fullName>
    </alternativeName>
    <alternativeName>
        <fullName evidence="9">Hexosephosphate aminotransferase</fullName>
    </alternativeName>
</protein>
<dbReference type="Gene3D" id="3.40.50.10490">
    <property type="entry name" value="Glucose-6-phosphate isomerase like protein, domain 1"/>
    <property type="match status" value="2"/>
</dbReference>
<accession>A0A099NZ52</accession>